<evidence type="ECO:0000313" key="2">
    <source>
        <dbReference type="Proteomes" id="UP000178912"/>
    </source>
</evidence>
<evidence type="ECO:0000313" key="1">
    <source>
        <dbReference type="EMBL" id="CZT02158.1"/>
    </source>
</evidence>
<dbReference type="AlphaFoldDB" id="A0A1E1KVJ3"/>
<dbReference type="InterPro" id="IPR027417">
    <property type="entry name" value="P-loop_NTPase"/>
</dbReference>
<keyword evidence="2" id="KW-1185">Reference proteome</keyword>
<accession>A0A1E1KVJ3</accession>
<proteinExistence type="predicted"/>
<name>A0A1E1KVJ3_9HELO</name>
<dbReference type="Gene3D" id="3.40.50.300">
    <property type="entry name" value="P-loop containing nucleotide triphosphate hydrolases"/>
    <property type="match status" value="1"/>
</dbReference>
<gene>
    <name evidence="1" type="ORF">RAG0_09445</name>
</gene>
<protein>
    <submittedName>
        <fullName evidence="1">Uncharacterized protein</fullName>
    </submittedName>
</protein>
<dbReference type="Proteomes" id="UP000178912">
    <property type="component" value="Unassembled WGS sequence"/>
</dbReference>
<sequence length="282" mass="31240">MEHTDSIPASFLDLELSVFCALISWDLFPGLVKIRAFGWGETFKLASTCSRPILNGPSRDHHVPGGKAYEYQPDLNSESKPSSDILIAFGSQHWHCGSGFVSCDKFRCIPRSNHQDLDEARNISWRDIEAYQLYHAQSLLRICLEQPNRFPKTGVYMVQSKARTRQPPTVLSMILSFKLCGQGSMSFPRNYSSSLAKSDLPCAGPSQQNTDAAVISAIQRVHLKNVVRNKGGVDTVLDTDSFSYSQRQLFCLARTMTILGKSKAVILDGDTSNVDIKSGGLM</sequence>
<reference evidence="2" key="1">
    <citation type="submission" date="2016-03" db="EMBL/GenBank/DDBJ databases">
        <authorList>
            <person name="Guldener U."/>
        </authorList>
    </citation>
    <scope>NUCLEOTIDE SEQUENCE [LARGE SCALE GENOMIC DNA]</scope>
    <source>
        <strain evidence="2">04CH-RAC-A.6.1</strain>
    </source>
</reference>
<organism evidence="1 2">
    <name type="scientific">Rhynchosporium agropyri</name>
    <dbReference type="NCBI Taxonomy" id="914238"/>
    <lineage>
        <taxon>Eukaryota</taxon>
        <taxon>Fungi</taxon>
        <taxon>Dikarya</taxon>
        <taxon>Ascomycota</taxon>
        <taxon>Pezizomycotina</taxon>
        <taxon>Leotiomycetes</taxon>
        <taxon>Helotiales</taxon>
        <taxon>Ploettnerulaceae</taxon>
        <taxon>Rhynchosporium</taxon>
    </lineage>
</organism>
<dbReference type="EMBL" id="FJUX01000055">
    <property type="protein sequence ID" value="CZT02158.1"/>
    <property type="molecule type" value="Genomic_DNA"/>
</dbReference>